<comment type="catalytic activity">
    <reaction evidence="8">
        <text>ATP + H2O = ADP + phosphate + H(+)</text>
        <dbReference type="Rhea" id="RHEA:13065"/>
        <dbReference type="ChEBI" id="CHEBI:15377"/>
        <dbReference type="ChEBI" id="CHEBI:15378"/>
        <dbReference type="ChEBI" id="CHEBI:30616"/>
        <dbReference type="ChEBI" id="CHEBI:43474"/>
        <dbReference type="ChEBI" id="CHEBI:456216"/>
        <dbReference type="EC" id="5.6.2.4"/>
    </reaction>
</comment>
<dbReference type="GO" id="GO:0043138">
    <property type="term" value="F:3'-5' DNA helicase activity"/>
    <property type="evidence" value="ECO:0007669"/>
    <property type="project" value="UniProtKB-EC"/>
</dbReference>
<evidence type="ECO:0000256" key="4">
    <source>
        <dbReference type="ARBA" id="ARBA00022840"/>
    </source>
</evidence>
<comment type="catalytic activity">
    <reaction evidence="6">
        <text>Couples ATP hydrolysis with the unwinding of duplex DNA by translocating in the 3'-5' direction.</text>
        <dbReference type="EC" id="5.6.2.4"/>
    </reaction>
</comment>
<dbReference type="Gene3D" id="3.40.50.300">
    <property type="entry name" value="P-loop containing nucleotide triphosphate hydrolases"/>
    <property type="match status" value="2"/>
</dbReference>
<dbReference type="Pfam" id="PF00580">
    <property type="entry name" value="UvrD-helicase"/>
    <property type="match status" value="1"/>
</dbReference>
<dbReference type="InterPro" id="IPR027417">
    <property type="entry name" value="P-loop_NTPase"/>
</dbReference>
<feature type="domain" description="UvrD-like helicase ATP-binding" evidence="9">
    <location>
        <begin position="183"/>
        <end position="234"/>
    </location>
</feature>
<dbReference type="GO" id="GO:0031297">
    <property type="term" value="P:replication fork processing"/>
    <property type="evidence" value="ECO:0007669"/>
    <property type="project" value="TreeGrafter"/>
</dbReference>
<dbReference type="EMBL" id="CP018025">
    <property type="protein sequence ID" value="APD92239.1"/>
    <property type="molecule type" value="Genomic_DNA"/>
</dbReference>
<evidence type="ECO:0000313" key="11">
    <source>
        <dbReference type="EMBL" id="APD92239.1"/>
    </source>
</evidence>
<reference evidence="11 12" key="1">
    <citation type="submission" date="2016-11" db="EMBL/GenBank/DDBJ databases">
        <title>Networking in microbes: conjugative elements and plasmids in the genus Alteromonas.</title>
        <authorList>
            <person name="Lopez-Perez M."/>
            <person name="Ramon-Marco N."/>
            <person name="Rodriguez-Valera F."/>
        </authorList>
    </citation>
    <scope>NUCLEOTIDE SEQUENCE [LARGE SCALE GENOMIC DNA]</scope>
    <source>
        <strain evidence="11 12">CP48</strain>
        <plasmid evidence="12">pamcp48-600</plasmid>
    </source>
</reference>
<gene>
    <name evidence="11" type="ORF">BM524_20195</name>
</gene>
<evidence type="ECO:0000256" key="3">
    <source>
        <dbReference type="ARBA" id="ARBA00022806"/>
    </source>
</evidence>
<keyword evidence="5" id="KW-0413">Isomerase</keyword>
<keyword evidence="11" id="KW-0614">Plasmid</keyword>
<evidence type="ECO:0000256" key="5">
    <source>
        <dbReference type="ARBA" id="ARBA00023235"/>
    </source>
</evidence>
<evidence type="ECO:0000313" key="12">
    <source>
        <dbReference type="Proteomes" id="UP000182101"/>
    </source>
</evidence>
<keyword evidence="1" id="KW-0547">Nucleotide-binding</keyword>
<geneLocation type="plasmid" evidence="12">
    <name>pamcp48-600</name>
</geneLocation>
<accession>A0AAC9NTU5</accession>
<keyword evidence="4" id="KW-0067">ATP-binding</keyword>
<dbReference type="InterPro" id="IPR014017">
    <property type="entry name" value="DNA_helicase_UvrD-like_C"/>
</dbReference>
<feature type="domain" description="UvrD-like helicase C-terminal" evidence="10">
    <location>
        <begin position="326"/>
        <end position="473"/>
    </location>
</feature>
<keyword evidence="3" id="KW-0347">Helicase</keyword>
<organism evidence="11 12">
    <name type="scientific">Alteromonas mediterranea</name>
    <dbReference type="NCBI Taxonomy" id="314275"/>
    <lineage>
        <taxon>Bacteria</taxon>
        <taxon>Pseudomonadati</taxon>
        <taxon>Pseudomonadota</taxon>
        <taxon>Gammaproteobacteria</taxon>
        <taxon>Alteromonadales</taxon>
        <taxon>Alteromonadaceae</taxon>
        <taxon>Alteromonas/Salinimonas group</taxon>
        <taxon>Alteromonas</taxon>
    </lineage>
</organism>
<evidence type="ECO:0000256" key="7">
    <source>
        <dbReference type="ARBA" id="ARBA00034808"/>
    </source>
</evidence>
<evidence type="ECO:0000259" key="10">
    <source>
        <dbReference type="Pfam" id="PF13361"/>
    </source>
</evidence>
<evidence type="ECO:0000256" key="8">
    <source>
        <dbReference type="ARBA" id="ARBA00048988"/>
    </source>
</evidence>
<keyword evidence="2" id="KW-0378">Hydrolase</keyword>
<dbReference type="AlphaFoldDB" id="A0AAC9NTU5"/>
<dbReference type="PANTHER" id="PTHR11070">
    <property type="entry name" value="UVRD / RECB / PCRA DNA HELICASE FAMILY MEMBER"/>
    <property type="match status" value="1"/>
</dbReference>
<dbReference type="Proteomes" id="UP000182101">
    <property type="component" value="Plasmid pAMCP48-600"/>
</dbReference>
<dbReference type="Pfam" id="PF13361">
    <property type="entry name" value="UvrD_C"/>
    <property type="match status" value="1"/>
</dbReference>
<dbReference type="GO" id="GO:0000724">
    <property type="term" value="P:double-strand break repair via homologous recombination"/>
    <property type="evidence" value="ECO:0007669"/>
    <property type="project" value="TreeGrafter"/>
</dbReference>
<sequence>MREYSADQKETVFFTGRKLVVKSGAGSGKTTILKGYALQNPRERFLYLCYNSAIQKEASAAFPGNVICRTGHAIAMGVVGRPLEHKLVDNLRLTDIKNYIKAKDWGLTKDVSQGLSNFLNSSRSEISIADLNFLPNFSSSQKKRNRLILSCIQKIWDAGLDASNPFPVTHDMYLKEFCMGPATMHQWFSGILFDEVQDANPVIADWVFKQDKCKHILVGDDHQQLYRWRGAQNFMDDYAKKTGCQVNTMPQSYRFGNKTADIATKLLDYKSKITKCARFPVYGNAKINDEVYAFTPALFRTSHRTVLHRTVIATLDTAIQNIDKKIFWVGKISSYGLQGLLDVFYLKKDMKDKVRNKRLLTEHRSFASYQSMAEETKDSEMLRTIKLLEKHGSSIPSKINALQRNAVEDESLADVTVSTAHRSKGLEWDHVELADDYPDLLDVTKDWDVDIVGDEINLLYVSVTRAMKRLKVSDIVIELFKKMGGDVSIFTSEIEEAGPPGNPVRDDNIGVMNQRVKLNEKDS</sequence>
<name>A0AAC9NTU5_9ALTE</name>
<evidence type="ECO:0000259" key="9">
    <source>
        <dbReference type="Pfam" id="PF00580"/>
    </source>
</evidence>
<evidence type="ECO:0000256" key="6">
    <source>
        <dbReference type="ARBA" id="ARBA00034617"/>
    </source>
</evidence>
<protein>
    <recommendedName>
        <fullName evidence="7">DNA 3'-5' helicase</fullName>
        <ecNumber evidence="7">5.6.2.4</ecNumber>
    </recommendedName>
</protein>
<evidence type="ECO:0000256" key="1">
    <source>
        <dbReference type="ARBA" id="ARBA00022741"/>
    </source>
</evidence>
<dbReference type="GO" id="GO:0016787">
    <property type="term" value="F:hydrolase activity"/>
    <property type="evidence" value="ECO:0007669"/>
    <property type="project" value="UniProtKB-KW"/>
</dbReference>
<dbReference type="GO" id="GO:0005524">
    <property type="term" value="F:ATP binding"/>
    <property type="evidence" value="ECO:0007669"/>
    <property type="project" value="UniProtKB-KW"/>
</dbReference>
<dbReference type="GO" id="GO:0003677">
    <property type="term" value="F:DNA binding"/>
    <property type="evidence" value="ECO:0007669"/>
    <property type="project" value="InterPro"/>
</dbReference>
<proteinExistence type="predicted"/>
<dbReference type="PANTHER" id="PTHR11070:SF30">
    <property type="entry name" value="F-BOX DNA HELICASE 1"/>
    <property type="match status" value="1"/>
</dbReference>
<dbReference type="InterPro" id="IPR000212">
    <property type="entry name" value="DNA_helicase_UvrD/REP"/>
</dbReference>
<dbReference type="InterPro" id="IPR014016">
    <property type="entry name" value="UvrD-like_ATP-bd"/>
</dbReference>
<dbReference type="EC" id="5.6.2.4" evidence="7"/>
<evidence type="ECO:0000256" key="2">
    <source>
        <dbReference type="ARBA" id="ARBA00022801"/>
    </source>
</evidence>
<dbReference type="SUPFAM" id="SSF52540">
    <property type="entry name" value="P-loop containing nucleoside triphosphate hydrolases"/>
    <property type="match status" value="1"/>
</dbReference>
<dbReference type="RefSeq" id="WP_071960852.1">
    <property type="nucleotide sequence ID" value="NZ_CP018025.1"/>
</dbReference>